<dbReference type="KEGG" id="vde:111245053"/>
<dbReference type="AlphaFoldDB" id="A0A7M7M4K9"/>
<dbReference type="InterPro" id="IPR039883">
    <property type="entry name" value="Fcf2/DNTTIP2"/>
</dbReference>
<dbReference type="RefSeq" id="XP_022648573.1">
    <property type="nucleotide sequence ID" value="XM_022792838.1"/>
</dbReference>
<dbReference type="OrthoDB" id="427886at2759"/>
<evidence type="ECO:0000259" key="4">
    <source>
        <dbReference type="Pfam" id="PF08698"/>
    </source>
</evidence>
<evidence type="ECO:0000313" key="6">
    <source>
        <dbReference type="Proteomes" id="UP000594260"/>
    </source>
</evidence>
<name>A0A7M7M4K9_VARDE</name>
<protein>
    <recommendedName>
        <fullName evidence="4">Fcf2 pre-rRNA processing C-terminal domain-containing protein</fullName>
    </recommendedName>
</protein>
<dbReference type="PANTHER" id="PTHR21686:SF12">
    <property type="entry name" value="DEOXYNUCLEOTIDYLTRANSFERASE TERMINAL-INTERACTING PROTEIN 2"/>
    <property type="match status" value="1"/>
</dbReference>
<evidence type="ECO:0000313" key="5">
    <source>
        <dbReference type="EnsemblMetazoa" id="XP_022648573"/>
    </source>
</evidence>
<keyword evidence="2" id="KW-0539">Nucleus</keyword>
<evidence type="ECO:0000256" key="3">
    <source>
        <dbReference type="SAM" id="MobiDB-lite"/>
    </source>
</evidence>
<feature type="domain" description="Fcf2 pre-rRNA processing C-terminal" evidence="4">
    <location>
        <begin position="158"/>
        <end position="251"/>
    </location>
</feature>
<evidence type="ECO:0000256" key="2">
    <source>
        <dbReference type="ARBA" id="ARBA00023242"/>
    </source>
</evidence>
<dbReference type="FunCoup" id="A0A7M7M4K9">
    <property type="interactions" value="569"/>
</dbReference>
<keyword evidence="6" id="KW-1185">Reference proteome</keyword>
<dbReference type="Pfam" id="PF08698">
    <property type="entry name" value="Fcf2"/>
    <property type="match status" value="1"/>
</dbReference>
<dbReference type="GO" id="GO:0005730">
    <property type="term" value="C:nucleolus"/>
    <property type="evidence" value="ECO:0007669"/>
    <property type="project" value="UniProtKB-SubCell"/>
</dbReference>
<reference evidence="5" key="1">
    <citation type="submission" date="2021-01" db="UniProtKB">
        <authorList>
            <consortium name="EnsemblMetazoa"/>
        </authorList>
    </citation>
    <scope>IDENTIFICATION</scope>
</reference>
<dbReference type="EnsemblMetazoa" id="XM_022792838">
    <property type="protein sequence ID" value="XP_022648573"/>
    <property type="gene ID" value="LOC111245053"/>
</dbReference>
<feature type="compositionally biased region" description="Basic and acidic residues" evidence="3">
    <location>
        <begin position="147"/>
        <end position="161"/>
    </location>
</feature>
<dbReference type="GeneID" id="111245053"/>
<accession>A0A7M7M4K9</accession>
<sequence length="287" mass="33419">MDALAEFLKPKFVNVQFDTAKLEPANIPDEEFDSEIEDNLDISDAATFFASSGKNNVANLDSLFIIDSKGIQNDNKMQIKVAKGKEFLQTHLSDLRPSLYISSEIASTKAKMRDMNHKWAEDVVLKKSILKDDSEKEKLIPTKRGKKAEQRHRQAEREKDAGQNWFSMAKPELTDEHRRDLEILKMRKVLDTKTFYKKNDIQQLPKYFAVGTVVDNATDFYSGRISKKQRKQTLVDELLADTQFKKINQKKYREALERQQYTSRKAYIQLKRIKKKEEFKLKKKSST</sequence>
<dbReference type="Proteomes" id="UP000594260">
    <property type="component" value="Unplaced"/>
</dbReference>
<comment type="subcellular location">
    <subcellularLocation>
        <location evidence="1">Nucleus</location>
        <location evidence="1">Nucleolus</location>
    </subcellularLocation>
</comment>
<dbReference type="InParanoid" id="A0A7M7M4K9"/>
<proteinExistence type="predicted"/>
<dbReference type="InterPro" id="IPR014810">
    <property type="entry name" value="Fcf2_C"/>
</dbReference>
<evidence type="ECO:0000256" key="1">
    <source>
        <dbReference type="ARBA" id="ARBA00004604"/>
    </source>
</evidence>
<dbReference type="GO" id="GO:0003723">
    <property type="term" value="F:RNA binding"/>
    <property type="evidence" value="ECO:0007669"/>
    <property type="project" value="TreeGrafter"/>
</dbReference>
<dbReference type="PANTHER" id="PTHR21686">
    <property type="entry name" value="DEOXYNUCLEOTIDYLTRANSFERASE TERMINAL-INTERACTING PROTEIN 2"/>
    <property type="match status" value="1"/>
</dbReference>
<feature type="region of interest" description="Disordered" evidence="3">
    <location>
        <begin position="142"/>
        <end position="161"/>
    </location>
</feature>
<dbReference type="GO" id="GO:0006396">
    <property type="term" value="P:RNA processing"/>
    <property type="evidence" value="ECO:0007669"/>
    <property type="project" value="TreeGrafter"/>
</dbReference>
<organism evidence="5 6">
    <name type="scientific">Varroa destructor</name>
    <name type="common">Honeybee mite</name>
    <dbReference type="NCBI Taxonomy" id="109461"/>
    <lineage>
        <taxon>Eukaryota</taxon>
        <taxon>Metazoa</taxon>
        <taxon>Ecdysozoa</taxon>
        <taxon>Arthropoda</taxon>
        <taxon>Chelicerata</taxon>
        <taxon>Arachnida</taxon>
        <taxon>Acari</taxon>
        <taxon>Parasitiformes</taxon>
        <taxon>Mesostigmata</taxon>
        <taxon>Gamasina</taxon>
        <taxon>Dermanyssoidea</taxon>
        <taxon>Varroidae</taxon>
        <taxon>Varroa</taxon>
    </lineage>
</organism>